<organism evidence="2 3">
    <name type="scientific">Actinacidiphila glaucinigra</name>
    <dbReference type="NCBI Taxonomy" id="235986"/>
    <lineage>
        <taxon>Bacteria</taxon>
        <taxon>Bacillati</taxon>
        <taxon>Actinomycetota</taxon>
        <taxon>Actinomycetes</taxon>
        <taxon>Kitasatosporales</taxon>
        <taxon>Streptomycetaceae</taxon>
        <taxon>Actinacidiphila</taxon>
    </lineage>
</organism>
<keyword evidence="1" id="KW-0472">Membrane</keyword>
<proteinExistence type="predicted"/>
<evidence type="ECO:0000313" key="3">
    <source>
        <dbReference type="Proteomes" id="UP000198280"/>
    </source>
</evidence>
<protein>
    <submittedName>
        <fullName evidence="2">Uncharacterized protein</fullName>
    </submittedName>
</protein>
<feature type="transmembrane region" description="Helical" evidence="1">
    <location>
        <begin position="137"/>
        <end position="164"/>
    </location>
</feature>
<dbReference type="Proteomes" id="UP000198280">
    <property type="component" value="Unassembled WGS sequence"/>
</dbReference>
<evidence type="ECO:0000256" key="1">
    <source>
        <dbReference type="SAM" id="Phobius"/>
    </source>
</evidence>
<dbReference type="EMBL" id="FZOF01000022">
    <property type="protein sequence ID" value="SNT37497.1"/>
    <property type="molecule type" value="Genomic_DNA"/>
</dbReference>
<dbReference type="RefSeq" id="WP_143681692.1">
    <property type="nucleotide sequence ID" value="NZ_FZOF01000022.1"/>
</dbReference>
<keyword evidence="1" id="KW-0812">Transmembrane</keyword>
<dbReference type="OrthoDB" id="5190576at2"/>
<keyword evidence="1" id="KW-1133">Transmembrane helix</keyword>
<dbReference type="PANTHER" id="PTHR42305:SF1">
    <property type="entry name" value="MEMBRANE PROTEIN RV1733C-RELATED"/>
    <property type="match status" value="1"/>
</dbReference>
<keyword evidence="3" id="KW-1185">Reference proteome</keyword>
<accession>A0A239M3U5</accession>
<dbReference type="PANTHER" id="PTHR42305">
    <property type="entry name" value="MEMBRANE PROTEIN RV1733C-RELATED"/>
    <property type="match status" value="1"/>
</dbReference>
<reference evidence="2 3" key="1">
    <citation type="submission" date="2017-06" db="EMBL/GenBank/DDBJ databases">
        <authorList>
            <person name="Kim H.J."/>
            <person name="Triplett B.A."/>
        </authorList>
    </citation>
    <scope>NUCLEOTIDE SEQUENCE [LARGE SCALE GENOMIC DNA]</scope>
    <source>
        <strain evidence="2 3">CGMCC 4.1858</strain>
    </source>
</reference>
<name>A0A239M3U5_9ACTN</name>
<dbReference type="AlphaFoldDB" id="A0A239M3U5"/>
<evidence type="ECO:0000313" key="2">
    <source>
        <dbReference type="EMBL" id="SNT37497.1"/>
    </source>
</evidence>
<feature type="transmembrane region" description="Helical" evidence="1">
    <location>
        <begin position="24"/>
        <end position="44"/>
    </location>
</feature>
<gene>
    <name evidence="2" type="ORF">SAMN05216252_122160</name>
</gene>
<sequence>MLLCACPAALPVGCRPCAHTLPRLAASVLMVLAVVASSCVGFSVHRAERAQALAERGHRHLVAGTALDATGPVFHEHGMRSLPPVSAGWEYPPGRPHTGRVPVGRPVEAGDRIRIWVDDRGAPVPEPRSTAGARGAALVLGVTCFLLWSALAWGVHHAVAALALRGRLRSWEREWQRVEPVWSGRAP</sequence>
<dbReference type="InterPro" id="IPR039708">
    <property type="entry name" value="MT1774/Rv1733c-like"/>
</dbReference>